<dbReference type="PROSITE" id="PS51186">
    <property type="entry name" value="GNAT"/>
    <property type="match status" value="1"/>
</dbReference>
<organism evidence="2 3">
    <name type="scientific">Acanthamoeba castellanii (strain ATCC 30010 / Neff)</name>
    <dbReference type="NCBI Taxonomy" id="1257118"/>
    <lineage>
        <taxon>Eukaryota</taxon>
        <taxon>Amoebozoa</taxon>
        <taxon>Discosea</taxon>
        <taxon>Longamoebia</taxon>
        <taxon>Centramoebida</taxon>
        <taxon>Acanthamoebidae</taxon>
        <taxon>Acanthamoeba</taxon>
    </lineage>
</organism>
<dbReference type="Gene3D" id="3.40.630.30">
    <property type="match status" value="1"/>
</dbReference>
<keyword evidence="2" id="KW-0808">Transferase</keyword>
<dbReference type="RefSeq" id="XP_004347198.1">
    <property type="nucleotide sequence ID" value="XM_004347148.1"/>
</dbReference>
<dbReference type="InterPro" id="IPR016181">
    <property type="entry name" value="Acyl_CoA_acyltransferase"/>
</dbReference>
<dbReference type="Pfam" id="PF00583">
    <property type="entry name" value="Acetyltransf_1"/>
    <property type="match status" value="1"/>
</dbReference>
<gene>
    <name evidence="2" type="ORF">ACA1_385940</name>
</gene>
<dbReference type="CDD" id="cd04301">
    <property type="entry name" value="NAT_SF"/>
    <property type="match status" value="1"/>
</dbReference>
<evidence type="ECO:0000313" key="2">
    <source>
        <dbReference type="EMBL" id="ELR21816.1"/>
    </source>
</evidence>
<dbReference type="AlphaFoldDB" id="L8HBM5"/>
<dbReference type="InterPro" id="IPR000182">
    <property type="entry name" value="GNAT_dom"/>
</dbReference>
<name>L8HBM5_ACACF</name>
<feature type="domain" description="N-acetyltransferase" evidence="1">
    <location>
        <begin position="6"/>
        <end position="166"/>
    </location>
</feature>
<keyword evidence="3" id="KW-1185">Reference proteome</keyword>
<dbReference type="OrthoDB" id="41532at2759"/>
<sequence length="287" mass="31318">MKAVAVEVRPLRGLEEADEAARVCKRAFNRIQEPQFGRLVSFPDEALSCRAHRYFASLERTYAVVACNTETGAIIGSNYLDQRDEVASVGPISVDPDINIPGVGRALMQAVIDEGVKNGHKSIRLQQEAYNLISFSLYAKLGFEPKDQVSFIMGRCVEDWPEPKLKLVIRPMTADDLPACAALHKRIVGVDRSVELQASLSPQWAVGHNAPLVAVCSDVGDSGNGRIVGYDTSATSLGHGVAECDEVLARLHFALTQQVPPERRDDDVILRVIGRQSPSLMRGNATL</sequence>
<dbReference type="GeneID" id="14922730"/>
<dbReference type="GO" id="GO:0016747">
    <property type="term" value="F:acyltransferase activity, transferring groups other than amino-acyl groups"/>
    <property type="evidence" value="ECO:0007669"/>
    <property type="project" value="InterPro"/>
</dbReference>
<dbReference type="EMBL" id="KB007900">
    <property type="protein sequence ID" value="ELR21816.1"/>
    <property type="molecule type" value="Genomic_DNA"/>
</dbReference>
<dbReference type="SUPFAM" id="SSF55729">
    <property type="entry name" value="Acyl-CoA N-acyltransferases (Nat)"/>
    <property type="match status" value="1"/>
</dbReference>
<dbReference type="Proteomes" id="UP000011083">
    <property type="component" value="Unassembled WGS sequence"/>
</dbReference>
<proteinExistence type="predicted"/>
<dbReference type="VEuPathDB" id="AmoebaDB:ACA1_385940"/>
<evidence type="ECO:0000259" key="1">
    <source>
        <dbReference type="PROSITE" id="PS51186"/>
    </source>
</evidence>
<protein>
    <submittedName>
        <fullName evidence="2">Acetyltransferase, GNAT superfamily protein</fullName>
    </submittedName>
</protein>
<evidence type="ECO:0000313" key="3">
    <source>
        <dbReference type="Proteomes" id="UP000011083"/>
    </source>
</evidence>
<accession>L8HBM5</accession>
<dbReference type="KEGG" id="acan:ACA1_385940"/>
<reference evidence="2 3" key="1">
    <citation type="journal article" date="2013" name="Genome Biol.">
        <title>Genome of Acanthamoeba castellanii highlights extensive lateral gene transfer and early evolution of tyrosine kinase signaling.</title>
        <authorList>
            <person name="Clarke M."/>
            <person name="Lohan A.J."/>
            <person name="Liu B."/>
            <person name="Lagkouvardos I."/>
            <person name="Roy S."/>
            <person name="Zafar N."/>
            <person name="Bertelli C."/>
            <person name="Schilde C."/>
            <person name="Kianianmomeni A."/>
            <person name="Burglin T.R."/>
            <person name="Frech C."/>
            <person name="Turcotte B."/>
            <person name="Kopec K.O."/>
            <person name="Synnott J.M."/>
            <person name="Choo C."/>
            <person name="Paponov I."/>
            <person name="Finkler A."/>
            <person name="Soon Heng Tan C."/>
            <person name="Hutchins A.P."/>
            <person name="Weinmeier T."/>
            <person name="Rattei T."/>
            <person name="Chu J.S."/>
            <person name="Gimenez G."/>
            <person name="Irimia M."/>
            <person name="Rigden D.J."/>
            <person name="Fitzpatrick D.A."/>
            <person name="Lorenzo-Morales J."/>
            <person name="Bateman A."/>
            <person name="Chiu C.H."/>
            <person name="Tang P."/>
            <person name="Hegemann P."/>
            <person name="Fromm H."/>
            <person name="Raoult D."/>
            <person name="Greub G."/>
            <person name="Miranda-Saavedra D."/>
            <person name="Chen N."/>
            <person name="Nash P."/>
            <person name="Ginger M.L."/>
            <person name="Horn M."/>
            <person name="Schaap P."/>
            <person name="Caler L."/>
            <person name="Loftus B."/>
        </authorList>
    </citation>
    <scope>NUCLEOTIDE SEQUENCE [LARGE SCALE GENOMIC DNA]</scope>
    <source>
        <strain evidence="2 3">Neff</strain>
    </source>
</reference>